<sequence length="68" mass="7219">MARARLAELHGVATSYEPSPGRRVRVSEDTIVEVLAALGVDASTPRSVRAALDDHALAERGRLLPATV</sequence>
<protein>
    <recommendedName>
        <fullName evidence="3">4-alpha-glucanotransferase</fullName>
    </recommendedName>
</protein>
<evidence type="ECO:0000313" key="1">
    <source>
        <dbReference type="EMBL" id="KOG86087.1"/>
    </source>
</evidence>
<dbReference type="Proteomes" id="UP000037020">
    <property type="component" value="Unassembled WGS sequence"/>
</dbReference>
<keyword evidence="2" id="KW-1185">Reference proteome</keyword>
<evidence type="ECO:0000313" key="2">
    <source>
        <dbReference type="Proteomes" id="UP000037020"/>
    </source>
</evidence>
<gene>
    <name evidence="1" type="ORF">ADK38_33025</name>
</gene>
<name>A0ABR5IY37_9ACTN</name>
<feature type="non-terminal residue" evidence="1">
    <location>
        <position position="68"/>
    </location>
</feature>
<reference evidence="1 2" key="1">
    <citation type="submission" date="2015-07" db="EMBL/GenBank/DDBJ databases">
        <authorList>
            <person name="Ju K.-S."/>
            <person name="Doroghazi J.R."/>
            <person name="Metcalf W.W."/>
        </authorList>
    </citation>
    <scope>NUCLEOTIDE SEQUENCE [LARGE SCALE GENOMIC DNA]</scope>
    <source>
        <strain evidence="1 2">NRRL B-3589</strain>
    </source>
</reference>
<comment type="caution">
    <text evidence="1">The sequence shown here is derived from an EMBL/GenBank/DDBJ whole genome shotgun (WGS) entry which is preliminary data.</text>
</comment>
<organism evidence="1 2">
    <name type="scientific">Streptomyces varsoviensis</name>
    <dbReference type="NCBI Taxonomy" id="67373"/>
    <lineage>
        <taxon>Bacteria</taxon>
        <taxon>Bacillati</taxon>
        <taxon>Actinomycetota</taxon>
        <taxon>Actinomycetes</taxon>
        <taxon>Kitasatosporales</taxon>
        <taxon>Streptomycetaceae</taxon>
        <taxon>Streptomyces</taxon>
    </lineage>
</organism>
<dbReference type="EMBL" id="LGUT01003041">
    <property type="protein sequence ID" value="KOG86087.1"/>
    <property type="molecule type" value="Genomic_DNA"/>
</dbReference>
<accession>A0ABR5IY37</accession>
<evidence type="ECO:0008006" key="3">
    <source>
        <dbReference type="Google" id="ProtNLM"/>
    </source>
</evidence>
<proteinExistence type="predicted"/>